<keyword evidence="5" id="KW-1185">Reference proteome</keyword>
<accession>A0AAW0XP92</accession>
<dbReference type="AlphaFoldDB" id="A0AAW0XP92"/>
<name>A0AAW0XP92_CHEQU</name>
<dbReference type="SMART" id="SM00593">
    <property type="entry name" value="RUN"/>
    <property type="match status" value="1"/>
</dbReference>
<dbReference type="Pfam" id="PF02759">
    <property type="entry name" value="RUN"/>
    <property type="match status" value="1"/>
</dbReference>
<evidence type="ECO:0000313" key="5">
    <source>
        <dbReference type="Proteomes" id="UP001445076"/>
    </source>
</evidence>
<feature type="compositionally biased region" description="Basic and acidic residues" evidence="2">
    <location>
        <begin position="452"/>
        <end position="462"/>
    </location>
</feature>
<dbReference type="InterPro" id="IPR004012">
    <property type="entry name" value="Run_dom"/>
</dbReference>
<dbReference type="CDD" id="cd17683">
    <property type="entry name" value="RUN_RUNDC1"/>
    <property type="match status" value="1"/>
</dbReference>
<dbReference type="PANTHER" id="PTHR15591:SF19">
    <property type="entry name" value="RUN DOMAIN-CONTAINING PROTEIN 1 ISOFORM X1"/>
    <property type="match status" value="1"/>
</dbReference>
<evidence type="ECO:0000259" key="3">
    <source>
        <dbReference type="PROSITE" id="PS50826"/>
    </source>
</evidence>
<gene>
    <name evidence="4" type="ORF">OTU49_002267</name>
</gene>
<feature type="compositionally biased region" description="Basic and acidic residues" evidence="2">
    <location>
        <begin position="422"/>
        <end position="434"/>
    </location>
</feature>
<feature type="region of interest" description="Disordered" evidence="2">
    <location>
        <begin position="412"/>
        <end position="462"/>
    </location>
</feature>
<protein>
    <recommendedName>
        <fullName evidence="3">RUN domain-containing protein</fullName>
    </recommendedName>
</protein>
<reference evidence="4" key="2">
    <citation type="submission" date="2024-01" db="EMBL/GenBank/DDBJ databases">
        <authorList>
            <person name="He J."/>
            <person name="Wang M."/>
            <person name="Zheng J."/>
            <person name="Liu Z."/>
        </authorList>
    </citation>
    <scope>NUCLEOTIDE SEQUENCE</scope>
    <source>
        <strain evidence="4">ZL_2023a</strain>
        <tissue evidence="4">Muscle</tissue>
    </source>
</reference>
<organism evidence="4 5">
    <name type="scientific">Cherax quadricarinatus</name>
    <name type="common">Australian red claw crayfish</name>
    <dbReference type="NCBI Taxonomy" id="27406"/>
    <lineage>
        <taxon>Eukaryota</taxon>
        <taxon>Metazoa</taxon>
        <taxon>Ecdysozoa</taxon>
        <taxon>Arthropoda</taxon>
        <taxon>Crustacea</taxon>
        <taxon>Multicrustacea</taxon>
        <taxon>Malacostraca</taxon>
        <taxon>Eumalacostraca</taxon>
        <taxon>Eucarida</taxon>
        <taxon>Decapoda</taxon>
        <taxon>Pleocyemata</taxon>
        <taxon>Astacidea</taxon>
        <taxon>Parastacoidea</taxon>
        <taxon>Parastacidae</taxon>
        <taxon>Cherax</taxon>
    </lineage>
</organism>
<dbReference type="EMBL" id="JARKIK010000030">
    <property type="protein sequence ID" value="KAK8741559.1"/>
    <property type="molecule type" value="Genomic_DNA"/>
</dbReference>
<proteinExistence type="predicted"/>
<comment type="caution">
    <text evidence="4">The sequence shown here is derived from an EMBL/GenBank/DDBJ whole genome shotgun (WGS) entry which is preliminary data.</text>
</comment>
<dbReference type="Gene3D" id="1.20.58.900">
    <property type="match status" value="1"/>
</dbReference>
<sequence length="738" mass="83871">MAMDERAVDIIKIQSKSVEGMEDRKFSEFDGTESHIFADFGKMENEYCNDLIKSGDSTKSEQCDSLKRIDFEKVSKIISDKNLVANYIERDLRDDKSMTNSYLDVSNKLDYRGILTEKISCYREFEQSEHCEFGNFDPDMSKVCKDVDTESTRSCSAGDNAICDDELDSDGHPTGERWPPLGAPNDDEDNQSLYSYSELSWQRGHYGRGYGGSGEEERLQQLEEEQEQLNNSLMALTSHFAQVQFRLKQIVDASPEEKEILLLQLEEFANRGIPDLRDVSVRRKSAVSEHSEGVVDSIGITRQKELIEQLKQQLEDLENYVYQTGEGGPPQAKVMEKQRVIIEQLKGKLNLNVDELDKLTVDDLRVKVDHAIRELVNPLKMKEQLVAQLQTQIIDLERFIEFLQGEGTVSKVKGPKAPCHCKGKEPRPPGDGRPQEPGSKWGKAGVQRKKSERPTADQEQLRKETENIIKRAATLMSMLSFGCGAGRNRFRKNTLKKTPRGNHYGDLRASLEVAINSILELVGPETPADSDYTSDSEEMPIMAGNEELTVAVRKHLSPVLRDLIQHGLMPVGQSQSLVPFLSCFPQQSQKPTKLMHAWDLILKYYHLKKGDQYNRTPARRLSQSFNLEITGGSAMTNKQTLLGVIGSIISSHTPLKRSYDSHFKAFVCAALNQKKLIIWLRLIFRTQALTENYYQSWSYVSKTGFEDAFRSLERLNKYNYSLPMDLAVRPFQNIKDAF</sequence>
<feature type="domain" description="RUN" evidence="3">
    <location>
        <begin position="547"/>
        <end position="727"/>
    </location>
</feature>
<dbReference type="InterPro" id="IPR037213">
    <property type="entry name" value="Run_dom_sf"/>
</dbReference>
<feature type="coiled-coil region" evidence="1">
    <location>
        <begin position="212"/>
        <end position="239"/>
    </location>
</feature>
<dbReference type="InterPro" id="IPR047343">
    <property type="entry name" value="RUSC1_2"/>
</dbReference>
<evidence type="ECO:0000256" key="1">
    <source>
        <dbReference type="SAM" id="Coils"/>
    </source>
</evidence>
<dbReference type="PROSITE" id="PS50826">
    <property type="entry name" value="RUN"/>
    <property type="match status" value="1"/>
</dbReference>
<dbReference type="EMBL" id="JARKIK010000030">
    <property type="protein sequence ID" value="KAK8741560.1"/>
    <property type="molecule type" value="Genomic_DNA"/>
</dbReference>
<dbReference type="SUPFAM" id="SSF140741">
    <property type="entry name" value="RUN domain-like"/>
    <property type="match status" value="1"/>
</dbReference>
<dbReference type="PANTHER" id="PTHR15591">
    <property type="entry name" value="RUN AND SH3 DOMAIN CONTAINING"/>
    <property type="match status" value="1"/>
</dbReference>
<dbReference type="Proteomes" id="UP001445076">
    <property type="component" value="Unassembled WGS sequence"/>
</dbReference>
<evidence type="ECO:0000256" key="2">
    <source>
        <dbReference type="SAM" id="MobiDB-lite"/>
    </source>
</evidence>
<dbReference type="Pfam" id="PF26030">
    <property type="entry name" value="RUNDC1"/>
    <property type="match status" value="1"/>
</dbReference>
<evidence type="ECO:0000313" key="4">
    <source>
        <dbReference type="EMBL" id="KAK8741559.1"/>
    </source>
</evidence>
<keyword evidence="1" id="KW-0175">Coiled coil</keyword>
<feature type="region of interest" description="Disordered" evidence="2">
    <location>
        <begin position="153"/>
        <end position="188"/>
    </location>
</feature>
<reference evidence="4 5" key="1">
    <citation type="journal article" date="2024" name="BMC Genomics">
        <title>Genome assembly of redclaw crayfish (Cherax quadricarinatus) provides insights into its immune adaptation and hypoxia tolerance.</title>
        <authorList>
            <person name="Liu Z."/>
            <person name="Zheng J."/>
            <person name="Li H."/>
            <person name="Fang K."/>
            <person name="Wang S."/>
            <person name="He J."/>
            <person name="Zhou D."/>
            <person name="Weng S."/>
            <person name="Chi M."/>
            <person name="Gu Z."/>
            <person name="He J."/>
            <person name="Li F."/>
            <person name="Wang M."/>
        </authorList>
    </citation>
    <scope>NUCLEOTIDE SEQUENCE [LARGE SCALE GENOMIC DNA]</scope>
    <source>
        <strain evidence="4">ZL_2023a</strain>
    </source>
</reference>
<dbReference type="InterPro" id="IPR058732">
    <property type="entry name" value="RUNDC1_M"/>
</dbReference>